<protein>
    <recommendedName>
        <fullName evidence="4">GH16 domain-containing protein</fullName>
    </recommendedName>
</protein>
<feature type="transmembrane region" description="Helical" evidence="3">
    <location>
        <begin position="286"/>
        <end position="310"/>
    </location>
</feature>
<feature type="compositionally biased region" description="Polar residues" evidence="2">
    <location>
        <begin position="204"/>
        <end position="219"/>
    </location>
</feature>
<name>A0A4Y9Z753_9AGAM</name>
<keyword evidence="3" id="KW-0472">Membrane</keyword>
<feature type="region of interest" description="Disordered" evidence="2">
    <location>
        <begin position="78"/>
        <end position="234"/>
    </location>
</feature>
<dbReference type="PROSITE" id="PS51762">
    <property type="entry name" value="GH16_2"/>
    <property type="match status" value="1"/>
</dbReference>
<dbReference type="InterPro" id="IPR050546">
    <property type="entry name" value="Glycosyl_Hydrlase_16"/>
</dbReference>
<dbReference type="PANTHER" id="PTHR10963:SF55">
    <property type="entry name" value="GLYCOSIDE HYDROLASE FAMILY 16 PROTEIN"/>
    <property type="match status" value="1"/>
</dbReference>
<dbReference type="EMBL" id="SEOQ01000094">
    <property type="protein sequence ID" value="TFY70575.1"/>
    <property type="molecule type" value="Genomic_DNA"/>
</dbReference>
<comment type="caution">
    <text evidence="5">The sequence shown here is derived from an EMBL/GenBank/DDBJ whole genome shotgun (WGS) entry which is preliminary data.</text>
</comment>
<keyword evidence="6" id="KW-1185">Reference proteome</keyword>
<proteinExistence type="inferred from homology"/>
<gene>
    <name evidence="5" type="ORF">EVG20_g2431</name>
</gene>
<evidence type="ECO:0000256" key="3">
    <source>
        <dbReference type="SAM" id="Phobius"/>
    </source>
</evidence>
<dbReference type="OrthoDB" id="4781at2759"/>
<keyword evidence="3" id="KW-1133">Transmembrane helix</keyword>
<dbReference type="GO" id="GO:0005975">
    <property type="term" value="P:carbohydrate metabolic process"/>
    <property type="evidence" value="ECO:0007669"/>
    <property type="project" value="InterPro"/>
</dbReference>
<feature type="compositionally biased region" description="Basic and acidic residues" evidence="2">
    <location>
        <begin position="102"/>
        <end position="112"/>
    </location>
</feature>
<dbReference type="STRING" id="205917.A0A4Y9Z753"/>
<dbReference type="InterPro" id="IPR013320">
    <property type="entry name" value="ConA-like_dom_sf"/>
</dbReference>
<dbReference type="SUPFAM" id="SSF49899">
    <property type="entry name" value="Concanavalin A-like lectins/glucanases"/>
    <property type="match status" value="1"/>
</dbReference>
<evidence type="ECO:0000313" key="5">
    <source>
        <dbReference type="EMBL" id="TFY70575.1"/>
    </source>
</evidence>
<dbReference type="AlphaFoldDB" id="A0A4Y9Z753"/>
<organism evidence="5 6">
    <name type="scientific">Dentipellis fragilis</name>
    <dbReference type="NCBI Taxonomy" id="205917"/>
    <lineage>
        <taxon>Eukaryota</taxon>
        <taxon>Fungi</taxon>
        <taxon>Dikarya</taxon>
        <taxon>Basidiomycota</taxon>
        <taxon>Agaricomycotina</taxon>
        <taxon>Agaricomycetes</taxon>
        <taxon>Russulales</taxon>
        <taxon>Hericiaceae</taxon>
        <taxon>Dentipellis</taxon>
    </lineage>
</organism>
<dbReference type="InterPro" id="IPR000757">
    <property type="entry name" value="Beta-glucanase-like"/>
</dbReference>
<evidence type="ECO:0000256" key="2">
    <source>
        <dbReference type="SAM" id="MobiDB-lite"/>
    </source>
</evidence>
<dbReference type="Proteomes" id="UP000298327">
    <property type="component" value="Unassembled WGS sequence"/>
</dbReference>
<feature type="domain" description="GH16" evidence="4">
    <location>
        <begin position="306"/>
        <end position="631"/>
    </location>
</feature>
<accession>A0A4Y9Z753</accession>
<keyword evidence="3" id="KW-0812">Transmembrane</keyword>
<dbReference type="Pfam" id="PF00722">
    <property type="entry name" value="Glyco_hydro_16"/>
    <property type="match status" value="1"/>
</dbReference>
<evidence type="ECO:0000313" key="6">
    <source>
        <dbReference type="Proteomes" id="UP000298327"/>
    </source>
</evidence>
<reference evidence="5 6" key="1">
    <citation type="submission" date="2019-02" db="EMBL/GenBank/DDBJ databases">
        <title>Genome sequencing of the rare red list fungi Dentipellis fragilis.</title>
        <authorList>
            <person name="Buettner E."/>
            <person name="Kellner H."/>
        </authorList>
    </citation>
    <scope>NUCLEOTIDE SEQUENCE [LARGE SCALE GENOMIC DNA]</scope>
    <source>
        <strain evidence="5 6">DSM 105465</strain>
    </source>
</reference>
<comment type="similarity">
    <text evidence="1">Belongs to the glycosyl hydrolase 16 family.</text>
</comment>
<dbReference type="GO" id="GO:0004553">
    <property type="term" value="F:hydrolase activity, hydrolyzing O-glycosyl compounds"/>
    <property type="evidence" value="ECO:0007669"/>
    <property type="project" value="InterPro"/>
</dbReference>
<dbReference type="Gene3D" id="2.60.120.200">
    <property type="match status" value="1"/>
</dbReference>
<feature type="compositionally biased region" description="Polar residues" evidence="2">
    <location>
        <begin position="135"/>
        <end position="152"/>
    </location>
</feature>
<sequence length="761" mass="84188">MRCLYFRESVCVVGPAEFELLFAAIERRHGLACSVRAAQPGLPTFAFISSLGPCLRWLSSRLSSLDFPSTCRFPNPDAPASLSKTSIEEETEEVLTPPRPTFVHEDSRRSSDGEETASSHSTPAPLRLTLRAQDRQQSSFSIGSNRPNTSGSKGEPDPFATPGSEHANPFSAPASVVNFSTGPDPAASPEMPQSPYTEYARGSGISSVRNSTADLQQPLSRRASRAGMREALASPPRRPLTILQTQASSNGMGLRARMKKPRPVSTMLSGEIHKPWLEKKDTSMRIAYFITYAVMTLGLVGTALRCYFGWKSVQLLGNLCLVLDDEFSGDELNTESVWFREADMSGFGNGEFEMTTTSTNQSYIKNNQLYIMPTLTSDVIGRDAIFDGHTFNLTGCTNTNLTACGAVSNKTSGAIINPVMSARISTRGKKSIRYGRVEVKAKLPRGDWLWPAIWMLPEDNKYGPWPLSEIDIVESRGNGPKYVAQGSNVVRGSLNWGPLTWLNGVSKTFGWWSLRRSTYNADFHTYALEWSDKFLRIYVDSRLTHMLELTFNIPFFERGDFPTAVSNASQEIILENPWQGAGNAAPFDQPFYLIMNVAVGGTNGWWPDDTGNKPWLNGALNAMEQFALAQDQWYSTWPADEDRAMIVQFSPLLQASSLIADTYHAMHHVILLYSVEKRGRADFEDTYLLIDQTSLSSSTADRGPSLLEAGNARVDSQDSKMVGDVGRRCSNHNSFKTDMCSSDRREVFLPVRSSAVYGLLV</sequence>
<evidence type="ECO:0000256" key="1">
    <source>
        <dbReference type="ARBA" id="ARBA00006865"/>
    </source>
</evidence>
<dbReference type="PANTHER" id="PTHR10963">
    <property type="entry name" value="GLYCOSYL HYDROLASE-RELATED"/>
    <property type="match status" value="1"/>
</dbReference>
<evidence type="ECO:0000259" key="4">
    <source>
        <dbReference type="PROSITE" id="PS51762"/>
    </source>
</evidence>